<evidence type="ECO:0008006" key="5">
    <source>
        <dbReference type="Google" id="ProtNLM"/>
    </source>
</evidence>
<evidence type="ECO:0000313" key="4">
    <source>
        <dbReference type="EMBL" id="MPM28620.1"/>
    </source>
</evidence>
<dbReference type="GO" id="GO:0009279">
    <property type="term" value="C:cell outer membrane"/>
    <property type="evidence" value="ECO:0007669"/>
    <property type="project" value="UniProtKB-SubCell"/>
</dbReference>
<evidence type="ECO:0000256" key="1">
    <source>
        <dbReference type="ARBA" id="ARBA00004442"/>
    </source>
</evidence>
<dbReference type="EMBL" id="VSSQ01005303">
    <property type="protein sequence ID" value="MPM28620.1"/>
    <property type="molecule type" value="Genomic_DNA"/>
</dbReference>
<dbReference type="Gene3D" id="2.40.170.20">
    <property type="entry name" value="TonB-dependent receptor, beta-barrel domain"/>
    <property type="match status" value="1"/>
</dbReference>
<accession>A0A644YJR3</accession>
<name>A0A644YJR3_9ZZZZ</name>
<sequence length="495" mass="55823">MSENFYHKPYFTLNHFYKHSNTLKINNALYFSIGDGGGRWSESKGKRILDFQKGGQIDWDAVVAANKATSDGSSLNILSDYLAGHYQIGAKSVMNYTISPTLSLESGIHYQFYSTWEKERITDLLGGTFWYEDYKNSSLAGEAGRNPIKRVGDYIRTNNGKVINHLTAFSMISYSAGKWDLRLGASVMGSTNRRWDQYNYVNSIYSETATAAGYSLKGGALFRVNRSNSIYFNAASYSRMPYSDVFFSSGNNNITKDVKNEKNLLAEIGYRVTFARGSAEVTAYTAYWKNKSVMSNPYKALDNTNSRYLIQGLDALHNGIEINAEYKPLYNFTLAGYASIADWKWKNDVSANIYDEYSGQIIDVINVYSNGLPVGDSPQNQVALSLDYKPYKWLSLNAEAKYNGRLYADFEPRDRKNPSDRAYSFRLPDHTIINVGAVLNGKINKVTGSLFLNFSNLLNTKYIERGKDGQNHDLASFRGFWGSGFNSNFGLRINF</sequence>
<dbReference type="InterPro" id="IPR036942">
    <property type="entry name" value="Beta-barrel_TonB_sf"/>
</dbReference>
<reference evidence="4" key="1">
    <citation type="submission" date="2019-08" db="EMBL/GenBank/DDBJ databases">
        <authorList>
            <person name="Kucharzyk K."/>
            <person name="Murdoch R.W."/>
            <person name="Higgins S."/>
            <person name="Loffler F."/>
        </authorList>
    </citation>
    <scope>NUCLEOTIDE SEQUENCE</scope>
</reference>
<dbReference type="SUPFAM" id="SSF56935">
    <property type="entry name" value="Porins"/>
    <property type="match status" value="1"/>
</dbReference>
<organism evidence="4">
    <name type="scientific">bioreactor metagenome</name>
    <dbReference type="NCBI Taxonomy" id="1076179"/>
    <lineage>
        <taxon>unclassified sequences</taxon>
        <taxon>metagenomes</taxon>
        <taxon>ecological metagenomes</taxon>
    </lineage>
</organism>
<protein>
    <recommendedName>
        <fullName evidence="5">TonB-dependent receptor-like beta-barrel domain-containing protein</fullName>
    </recommendedName>
</protein>
<comment type="caution">
    <text evidence="4">The sequence shown here is derived from an EMBL/GenBank/DDBJ whole genome shotgun (WGS) entry which is preliminary data.</text>
</comment>
<comment type="subcellular location">
    <subcellularLocation>
        <location evidence="1">Cell outer membrane</location>
    </subcellularLocation>
</comment>
<keyword evidence="3" id="KW-0998">Cell outer membrane</keyword>
<dbReference type="AlphaFoldDB" id="A0A644YJR3"/>
<keyword evidence="2" id="KW-0472">Membrane</keyword>
<proteinExistence type="predicted"/>
<evidence type="ECO:0000256" key="2">
    <source>
        <dbReference type="ARBA" id="ARBA00023136"/>
    </source>
</evidence>
<evidence type="ECO:0000256" key="3">
    <source>
        <dbReference type="ARBA" id="ARBA00023237"/>
    </source>
</evidence>
<gene>
    <name evidence="4" type="ORF">SDC9_75146</name>
</gene>